<dbReference type="Gramene" id="PUZ55059">
    <property type="protein sequence ID" value="PUZ55059"/>
    <property type="gene ID" value="GQ55_5G181700"/>
</dbReference>
<accession>A0A2T7DHJ0</accession>
<feature type="chain" id="PRO_5015642325" description="Endonuclease/exonuclease/phosphatase domain-containing protein" evidence="2">
    <location>
        <begin position="19"/>
        <end position="314"/>
    </location>
</feature>
<evidence type="ECO:0000313" key="4">
    <source>
        <dbReference type="Proteomes" id="UP000244336"/>
    </source>
</evidence>
<feature type="compositionally biased region" description="Pro residues" evidence="1">
    <location>
        <begin position="60"/>
        <end position="71"/>
    </location>
</feature>
<dbReference type="SUPFAM" id="SSF56219">
    <property type="entry name" value="DNase I-like"/>
    <property type="match status" value="1"/>
</dbReference>
<keyword evidence="2" id="KW-0732">Signal</keyword>
<dbReference type="InterPro" id="IPR036691">
    <property type="entry name" value="Endo/exonu/phosph_ase_sf"/>
</dbReference>
<protein>
    <recommendedName>
        <fullName evidence="5">Endonuclease/exonuclease/phosphatase domain-containing protein</fullName>
    </recommendedName>
</protein>
<dbReference type="OrthoDB" id="685351at2759"/>
<sequence length="314" mass="34816">MYLLWICLVLFLEMFLDNFKLQAGQTMRFCPASVSSACGRAEKRRFLQQPHRTCLSSPPVSSPIPNPPVPVSPRAGPRGAAPRAGPRAPAPRAAPRRPRAGPRAPPPAAVRNQIHEPPVMHLYTSRISGPLFSTGRKFVSQMLTGNILILNVRGFISRARQLVVRELVAQERFTLVALQETKLDTCDDSLILEMLGVGFYFFLVPATHTCGGILLAWHRDFWSATNPIFHSSSLTAKLHCNNADEQWWFTCVYGPQGENDKETKSMSLQCSYTSWISCVEGTSARIPPGLAAAPSWSHLQILEFKKTCLTCDIT</sequence>
<keyword evidence="4" id="KW-1185">Reference proteome</keyword>
<feature type="region of interest" description="Disordered" evidence="1">
    <location>
        <begin position="49"/>
        <end position="113"/>
    </location>
</feature>
<feature type="signal peptide" evidence="2">
    <location>
        <begin position="1"/>
        <end position="18"/>
    </location>
</feature>
<dbReference type="STRING" id="1504633.A0A2T7DHJ0"/>
<feature type="compositionally biased region" description="Low complexity" evidence="1">
    <location>
        <begin position="72"/>
        <end position="93"/>
    </location>
</feature>
<dbReference type="EMBL" id="CM009753">
    <property type="protein sequence ID" value="PUZ55059.1"/>
    <property type="molecule type" value="Genomic_DNA"/>
</dbReference>
<evidence type="ECO:0008006" key="5">
    <source>
        <dbReference type="Google" id="ProtNLM"/>
    </source>
</evidence>
<evidence type="ECO:0000256" key="1">
    <source>
        <dbReference type="SAM" id="MobiDB-lite"/>
    </source>
</evidence>
<evidence type="ECO:0000256" key="2">
    <source>
        <dbReference type="SAM" id="SignalP"/>
    </source>
</evidence>
<dbReference type="AlphaFoldDB" id="A0A2T7DHJ0"/>
<dbReference type="Gene3D" id="3.60.10.10">
    <property type="entry name" value="Endonuclease/exonuclease/phosphatase"/>
    <property type="match status" value="1"/>
</dbReference>
<name>A0A2T7DHJ0_9POAL</name>
<reference evidence="3 4" key="1">
    <citation type="submission" date="2018-04" db="EMBL/GenBank/DDBJ databases">
        <title>WGS assembly of Panicum hallii var. hallii HAL2.</title>
        <authorList>
            <person name="Lovell J."/>
            <person name="Jenkins J."/>
            <person name="Lowry D."/>
            <person name="Mamidi S."/>
            <person name="Sreedasyam A."/>
            <person name="Weng X."/>
            <person name="Barry K."/>
            <person name="Bonette J."/>
            <person name="Campitelli B."/>
            <person name="Daum C."/>
            <person name="Gordon S."/>
            <person name="Gould B."/>
            <person name="Lipzen A."/>
            <person name="MacQueen A."/>
            <person name="Palacio-Mejia J."/>
            <person name="Plott C."/>
            <person name="Shakirov E."/>
            <person name="Shu S."/>
            <person name="Yoshinaga Y."/>
            <person name="Zane M."/>
            <person name="Rokhsar D."/>
            <person name="Grimwood J."/>
            <person name="Schmutz J."/>
            <person name="Juenger T."/>
        </authorList>
    </citation>
    <scope>NUCLEOTIDE SEQUENCE [LARGE SCALE GENOMIC DNA]</scope>
    <source>
        <strain evidence="4">cv. HAL2</strain>
    </source>
</reference>
<gene>
    <name evidence="3" type="ORF">GQ55_5G181700</name>
</gene>
<evidence type="ECO:0000313" key="3">
    <source>
        <dbReference type="EMBL" id="PUZ55059.1"/>
    </source>
</evidence>
<dbReference type="Proteomes" id="UP000244336">
    <property type="component" value="Chromosome 5"/>
</dbReference>
<proteinExistence type="predicted"/>
<organism evidence="3 4">
    <name type="scientific">Panicum hallii var. hallii</name>
    <dbReference type="NCBI Taxonomy" id="1504633"/>
    <lineage>
        <taxon>Eukaryota</taxon>
        <taxon>Viridiplantae</taxon>
        <taxon>Streptophyta</taxon>
        <taxon>Embryophyta</taxon>
        <taxon>Tracheophyta</taxon>
        <taxon>Spermatophyta</taxon>
        <taxon>Magnoliopsida</taxon>
        <taxon>Liliopsida</taxon>
        <taxon>Poales</taxon>
        <taxon>Poaceae</taxon>
        <taxon>PACMAD clade</taxon>
        <taxon>Panicoideae</taxon>
        <taxon>Panicodae</taxon>
        <taxon>Paniceae</taxon>
        <taxon>Panicinae</taxon>
        <taxon>Panicum</taxon>
        <taxon>Panicum sect. Panicum</taxon>
    </lineage>
</organism>